<dbReference type="Proteomes" id="UP001595816">
    <property type="component" value="Unassembled WGS sequence"/>
</dbReference>
<evidence type="ECO:0000256" key="3">
    <source>
        <dbReference type="ARBA" id="ARBA00023163"/>
    </source>
</evidence>
<dbReference type="PANTHER" id="PTHR30146">
    <property type="entry name" value="LACI-RELATED TRANSCRIPTIONAL REPRESSOR"/>
    <property type="match status" value="1"/>
</dbReference>
<feature type="domain" description="HTH lacI-type" evidence="4">
    <location>
        <begin position="21"/>
        <end position="70"/>
    </location>
</feature>
<reference evidence="6" key="1">
    <citation type="journal article" date="2019" name="Int. J. Syst. Evol. Microbiol.">
        <title>The Global Catalogue of Microorganisms (GCM) 10K type strain sequencing project: providing services to taxonomists for standard genome sequencing and annotation.</title>
        <authorList>
            <consortium name="The Broad Institute Genomics Platform"/>
            <consortium name="The Broad Institute Genome Sequencing Center for Infectious Disease"/>
            <person name="Wu L."/>
            <person name="Ma J."/>
        </authorList>
    </citation>
    <scope>NUCLEOTIDE SEQUENCE [LARGE SCALE GENOMIC DNA]</scope>
    <source>
        <strain evidence="6">CGMCC 4.7289</strain>
    </source>
</reference>
<dbReference type="RefSeq" id="WP_253762394.1">
    <property type="nucleotide sequence ID" value="NZ_JAMZDZ010000001.1"/>
</dbReference>
<dbReference type="Pfam" id="PF13377">
    <property type="entry name" value="Peripla_BP_3"/>
    <property type="match status" value="1"/>
</dbReference>
<dbReference type="PROSITE" id="PS50932">
    <property type="entry name" value="HTH_LACI_2"/>
    <property type="match status" value="1"/>
</dbReference>
<evidence type="ECO:0000313" key="6">
    <source>
        <dbReference type="Proteomes" id="UP001595816"/>
    </source>
</evidence>
<keyword evidence="2 5" id="KW-0238">DNA-binding</keyword>
<evidence type="ECO:0000313" key="5">
    <source>
        <dbReference type="EMBL" id="MFC4133603.1"/>
    </source>
</evidence>
<keyword evidence="1" id="KW-0805">Transcription regulation</keyword>
<keyword evidence="6" id="KW-1185">Reference proteome</keyword>
<dbReference type="SUPFAM" id="SSF53822">
    <property type="entry name" value="Periplasmic binding protein-like I"/>
    <property type="match status" value="1"/>
</dbReference>
<evidence type="ECO:0000259" key="4">
    <source>
        <dbReference type="PROSITE" id="PS50932"/>
    </source>
</evidence>
<dbReference type="InterPro" id="IPR046335">
    <property type="entry name" value="LacI/GalR-like_sensor"/>
</dbReference>
<evidence type="ECO:0000256" key="2">
    <source>
        <dbReference type="ARBA" id="ARBA00023125"/>
    </source>
</evidence>
<dbReference type="InterPro" id="IPR000843">
    <property type="entry name" value="HTH_LacI"/>
</dbReference>
<dbReference type="SMART" id="SM00354">
    <property type="entry name" value="HTH_LACI"/>
    <property type="match status" value="1"/>
</dbReference>
<dbReference type="PANTHER" id="PTHR30146:SF153">
    <property type="entry name" value="LACTOSE OPERON REPRESSOR"/>
    <property type="match status" value="1"/>
</dbReference>
<dbReference type="InterPro" id="IPR028082">
    <property type="entry name" value="Peripla_BP_I"/>
</dbReference>
<proteinExistence type="predicted"/>
<dbReference type="Gene3D" id="3.40.50.2300">
    <property type="match status" value="2"/>
</dbReference>
<dbReference type="GO" id="GO:0003677">
    <property type="term" value="F:DNA binding"/>
    <property type="evidence" value="ECO:0007669"/>
    <property type="project" value="UniProtKB-KW"/>
</dbReference>
<dbReference type="SUPFAM" id="SSF47413">
    <property type="entry name" value="lambda repressor-like DNA-binding domains"/>
    <property type="match status" value="1"/>
</dbReference>
<protein>
    <submittedName>
        <fullName evidence="5">LacI family DNA-binding transcriptional regulator</fullName>
    </submittedName>
</protein>
<comment type="caution">
    <text evidence="5">The sequence shown here is derived from an EMBL/GenBank/DDBJ whole genome shotgun (WGS) entry which is preliminary data.</text>
</comment>
<dbReference type="Pfam" id="PF00356">
    <property type="entry name" value="LacI"/>
    <property type="match status" value="1"/>
</dbReference>
<sequence length="342" mass="36698">MSESPRPHRRRRGGDLPVTAIAELAGVSAPTVSKVLNGRAGISEETRRRVEALLRDHGYRKSTSGQSTRHLEVVFHGMLSSIAMEIMRGVEEVAAAHDMTFGYLDVHRRGKAGRLWVDTLLIRRPAGVIAVTSAITPEHRETLVSNGIPLVALDPTSDLHSTPSVGSTNWSGALNATRHLLDLGHRRIGVLSGPVKDLASRARLDGFRAAMDAAGAPFDKQLLRSGLFTFEQGRDLALKLLRLPEPPTAIVCGDDLQALGVYEAARQVGLLIPEQLSVVGFDDVEQAAWCAPPLTTVRQPFAEMGAAAARFAVALATGEMPKRTRVELATTLVVRGSTAPPA</sequence>
<dbReference type="CDD" id="cd01392">
    <property type="entry name" value="HTH_LacI"/>
    <property type="match status" value="1"/>
</dbReference>
<organism evidence="5 6">
    <name type="scientific">Hamadaea flava</name>
    <dbReference type="NCBI Taxonomy" id="1742688"/>
    <lineage>
        <taxon>Bacteria</taxon>
        <taxon>Bacillati</taxon>
        <taxon>Actinomycetota</taxon>
        <taxon>Actinomycetes</taxon>
        <taxon>Micromonosporales</taxon>
        <taxon>Micromonosporaceae</taxon>
        <taxon>Hamadaea</taxon>
    </lineage>
</organism>
<accession>A0ABV8LSS9</accession>
<dbReference type="EMBL" id="JBHSAY010000012">
    <property type="protein sequence ID" value="MFC4133603.1"/>
    <property type="molecule type" value="Genomic_DNA"/>
</dbReference>
<gene>
    <name evidence="5" type="ORF">ACFOZ4_23590</name>
</gene>
<name>A0ABV8LSS9_9ACTN</name>
<keyword evidence="3" id="KW-0804">Transcription</keyword>
<evidence type="ECO:0000256" key="1">
    <source>
        <dbReference type="ARBA" id="ARBA00023015"/>
    </source>
</evidence>
<dbReference type="InterPro" id="IPR010982">
    <property type="entry name" value="Lambda_DNA-bd_dom_sf"/>
</dbReference>
<dbReference type="Gene3D" id="1.10.260.40">
    <property type="entry name" value="lambda repressor-like DNA-binding domains"/>
    <property type="match status" value="1"/>
</dbReference>